<feature type="domain" description="BON" evidence="3">
    <location>
        <begin position="49"/>
        <end position="118"/>
    </location>
</feature>
<accession>A0A839VBY0</accession>
<dbReference type="RefSeq" id="WP_183326446.1">
    <property type="nucleotide sequence ID" value="NZ_JACHXP010000015.1"/>
</dbReference>
<organism evidence="4 5">
    <name type="scientific">Halomonas cerina</name>
    <dbReference type="NCBI Taxonomy" id="447424"/>
    <lineage>
        <taxon>Bacteria</taxon>
        <taxon>Pseudomonadati</taxon>
        <taxon>Pseudomonadota</taxon>
        <taxon>Gammaproteobacteria</taxon>
        <taxon>Oceanospirillales</taxon>
        <taxon>Halomonadaceae</taxon>
        <taxon>Halomonas</taxon>
    </lineage>
</organism>
<dbReference type="PROSITE" id="PS51257">
    <property type="entry name" value="PROKAR_LIPOPROTEIN"/>
    <property type="match status" value="1"/>
</dbReference>
<dbReference type="InterPro" id="IPR007055">
    <property type="entry name" value="BON_dom"/>
</dbReference>
<feature type="signal peptide" evidence="2">
    <location>
        <begin position="1"/>
        <end position="28"/>
    </location>
</feature>
<dbReference type="Gene3D" id="3.30.1340.30">
    <property type="match status" value="1"/>
</dbReference>
<dbReference type="PANTHER" id="PTHR34606">
    <property type="entry name" value="BON DOMAIN-CONTAINING PROTEIN"/>
    <property type="match status" value="1"/>
</dbReference>
<dbReference type="Pfam" id="PF04972">
    <property type="entry name" value="BON"/>
    <property type="match status" value="2"/>
</dbReference>
<feature type="domain" description="BON" evidence="3">
    <location>
        <begin position="127"/>
        <end position="194"/>
    </location>
</feature>
<dbReference type="InterPro" id="IPR051686">
    <property type="entry name" value="Lipoprotein_DolP"/>
</dbReference>
<dbReference type="PANTHER" id="PTHR34606:SF4">
    <property type="entry name" value="OUTER MEMBRANE LIPOPROTEIN DOLP"/>
    <property type="match status" value="1"/>
</dbReference>
<proteinExistence type="predicted"/>
<feature type="chain" id="PRO_5032933798" evidence="2">
    <location>
        <begin position="29"/>
        <end position="194"/>
    </location>
</feature>
<dbReference type="PROSITE" id="PS50914">
    <property type="entry name" value="BON"/>
    <property type="match status" value="2"/>
</dbReference>
<keyword evidence="5" id="KW-1185">Reference proteome</keyword>
<evidence type="ECO:0000256" key="2">
    <source>
        <dbReference type="SAM" id="SignalP"/>
    </source>
</evidence>
<evidence type="ECO:0000256" key="1">
    <source>
        <dbReference type="ARBA" id="ARBA00022729"/>
    </source>
</evidence>
<dbReference type="SMART" id="SM00749">
    <property type="entry name" value="BON"/>
    <property type="match status" value="2"/>
</dbReference>
<reference evidence="4 5" key="1">
    <citation type="submission" date="2020-08" db="EMBL/GenBank/DDBJ databases">
        <title>Genomic Encyclopedia of Type Strains, Phase III (KMG-III): the genomes of soil and plant-associated and newly described type strains.</title>
        <authorList>
            <person name="Whitman W."/>
        </authorList>
    </citation>
    <scope>NUCLEOTIDE SEQUENCE [LARGE SCALE GENOMIC DNA]</scope>
    <source>
        <strain evidence="4 5">CECT 7282</strain>
    </source>
</reference>
<protein>
    <submittedName>
        <fullName evidence="4">Osmotically-inducible protein OsmY</fullName>
    </submittedName>
</protein>
<sequence>MTARLRLIPPVVGMLLLLSGCSSTALTAATTEGPIREHYGTRTEGTKVEDQSIETKIDHNLGATDARLADARISVDSFNGIVLLTGQVPSQELKAMAGEVANQVRNVREVHNELTIAANLPASQRLQDTWITTKVRTTLATQGPVDVNRLHVVTENGSVYLMGIVTRAEADRIVNMASSAGGMQRIVKVFDYID</sequence>
<keyword evidence="1 2" id="KW-0732">Signal</keyword>
<dbReference type="EMBL" id="JACHXP010000015">
    <property type="protein sequence ID" value="MBB3191618.1"/>
    <property type="molecule type" value="Genomic_DNA"/>
</dbReference>
<dbReference type="Proteomes" id="UP000547614">
    <property type="component" value="Unassembled WGS sequence"/>
</dbReference>
<name>A0A839VBY0_9GAMM</name>
<evidence type="ECO:0000259" key="3">
    <source>
        <dbReference type="PROSITE" id="PS50914"/>
    </source>
</evidence>
<dbReference type="InterPro" id="IPR014004">
    <property type="entry name" value="Transpt-assoc_nodulatn_dom_bac"/>
</dbReference>
<evidence type="ECO:0000313" key="5">
    <source>
        <dbReference type="Proteomes" id="UP000547614"/>
    </source>
</evidence>
<comment type="caution">
    <text evidence="4">The sequence shown here is derived from an EMBL/GenBank/DDBJ whole genome shotgun (WGS) entry which is preliminary data.</text>
</comment>
<gene>
    <name evidence="4" type="ORF">FHR94_002882</name>
</gene>
<dbReference type="AlphaFoldDB" id="A0A839VBY0"/>
<evidence type="ECO:0000313" key="4">
    <source>
        <dbReference type="EMBL" id="MBB3191618.1"/>
    </source>
</evidence>